<dbReference type="EMBL" id="QZMU01000001">
    <property type="protein sequence ID" value="RRQ22884.1"/>
    <property type="molecule type" value="Genomic_DNA"/>
</dbReference>
<name>A0A426QM92_9GAMM</name>
<evidence type="ECO:0000313" key="1">
    <source>
        <dbReference type="EMBL" id="RRQ22884.1"/>
    </source>
</evidence>
<accession>A0A426QM92</accession>
<dbReference type="Proteomes" id="UP000287798">
    <property type="component" value="Unassembled WGS sequence"/>
</dbReference>
<proteinExistence type="predicted"/>
<protein>
    <submittedName>
        <fullName evidence="1">Uncharacterized protein</fullName>
    </submittedName>
</protein>
<sequence>METTLNGLLGTGDSGQRAPEAVHKVTGEVIEDGSVIVVWTGDHAMDDGVHHGDFVAVIDVEPMSRTYGQVIWTGGLPSHIGTNIPGTALGHTSDTHNEPHHGNTYTQYIDPNTGKKYLFTGGLISGNMFRYDITDPRAIGTAEMALCGTELLRSSLTDDIFTMPKPNPKTGEINMVATYMGGTGYAGPGNLVEFHPLRKSTCTGGLPYIPLLNPDPKQYMKEHAAAVIGGPERYTPNPVTGNTDSGLEAYPHGMWIDPTGEYIATSDYAMPVSIGGGDPIQNLFNSTFLNAPLDANDTSIRMFGTTVRLWDANDLSRGPIDVTQVPDGPRNEDVYFHEEPEGLMPFGMPHQVGNKGAFVASMCGGTIFYTPNILSKVENEGQVEWNAVWDVGPCSGVSVFTISDDDKYAIFPVAGIQSPGDPEYNRDYEGQHNRRQIVLDIEPLIAKGEGPIHCDFPDADPSRPGNSTLGLPDPNCPGAGCKDQVAGLIHNNGAADCPIKVSEVVHNTPLNYATHGGAHYTLIDRIGAGTRKGSTPSECRESGGGLKAGCRVAWSNYFVVLDHMGLQGTGSGGDRKILMADFNPTTGAMTLDNDLP</sequence>
<comment type="caution">
    <text evidence="1">The sequence shown here is derived from an EMBL/GenBank/DDBJ whole genome shotgun (WGS) entry which is preliminary data.</text>
</comment>
<dbReference type="AlphaFoldDB" id="A0A426QM92"/>
<dbReference type="OrthoDB" id="9768634at2"/>
<dbReference type="RefSeq" id="WP_125182226.1">
    <property type="nucleotide sequence ID" value="NZ_QZMU01000001.1"/>
</dbReference>
<reference evidence="1 2" key="1">
    <citation type="journal article" date="2010" name="Int. J. Syst. Evol. Microbiol.">
        <title>Thiohalobacter thiocyanaticus gen. nov., sp. nov., a moderately halophilic, sulfur-oxidizing gammaproteobacterium from hypersaline lakes, that utilizes thiocyanate.</title>
        <authorList>
            <person name="Sorokin D.Y."/>
            <person name="Kovaleva O.L."/>
            <person name="Tourova T.P."/>
            <person name="Muyzer G."/>
        </authorList>
    </citation>
    <scope>NUCLEOTIDE SEQUENCE [LARGE SCALE GENOMIC DNA]</scope>
    <source>
        <strain evidence="1 2">Hrh1</strain>
    </source>
</reference>
<dbReference type="SUPFAM" id="SSF82171">
    <property type="entry name" value="DPP6 N-terminal domain-like"/>
    <property type="match status" value="1"/>
</dbReference>
<evidence type="ECO:0000313" key="2">
    <source>
        <dbReference type="Proteomes" id="UP000287798"/>
    </source>
</evidence>
<organism evidence="1 2">
    <name type="scientific">Thiohalobacter thiocyanaticus</name>
    <dbReference type="NCBI Taxonomy" id="585455"/>
    <lineage>
        <taxon>Bacteria</taxon>
        <taxon>Pseudomonadati</taxon>
        <taxon>Pseudomonadota</taxon>
        <taxon>Gammaproteobacteria</taxon>
        <taxon>Thiohalobacterales</taxon>
        <taxon>Thiohalobacteraceae</taxon>
        <taxon>Thiohalobacter</taxon>
    </lineage>
</organism>
<keyword evidence="2" id="KW-1185">Reference proteome</keyword>
<gene>
    <name evidence="1" type="ORF">D6C00_13740</name>
</gene>